<comment type="caution">
    <text evidence="3">The sequence shown here is derived from an EMBL/GenBank/DDBJ whole genome shotgun (WGS) entry which is preliminary data.</text>
</comment>
<feature type="transmembrane region" description="Helical" evidence="1">
    <location>
        <begin position="40"/>
        <end position="59"/>
    </location>
</feature>
<proteinExistence type="predicted"/>
<feature type="domain" description="EamA" evidence="2">
    <location>
        <begin position="150"/>
        <end position="275"/>
    </location>
</feature>
<evidence type="ECO:0000313" key="3">
    <source>
        <dbReference type="EMBL" id="RBI85016.1"/>
    </source>
</evidence>
<dbReference type="PANTHER" id="PTHR22911:SF135">
    <property type="entry name" value="BLR4310 PROTEIN"/>
    <property type="match status" value="1"/>
</dbReference>
<dbReference type="EMBL" id="QNTQ01000008">
    <property type="protein sequence ID" value="RBI85016.1"/>
    <property type="molecule type" value="Genomic_DNA"/>
</dbReference>
<protein>
    <submittedName>
        <fullName evidence="3">EamA/RhaT family transporter</fullName>
    </submittedName>
</protein>
<feature type="transmembrane region" description="Helical" evidence="1">
    <location>
        <begin position="206"/>
        <end position="224"/>
    </location>
</feature>
<gene>
    <name evidence="3" type="ORF">DRV85_10145</name>
</gene>
<dbReference type="PANTHER" id="PTHR22911">
    <property type="entry name" value="ACYL-MALONYL CONDENSING ENZYME-RELATED"/>
    <property type="match status" value="1"/>
</dbReference>
<organism evidence="3 4">
    <name type="scientific">Rhodosalinus halophilus</name>
    <dbReference type="NCBI Taxonomy" id="2259333"/>
    <lineage>
        <taxon>Bacteria</taxon>
        <taxon>Pseudomonadati</taxon>
        <taxon>Pseudomonadota</taxon>
        <taxon>Alphaproteobacteria</taxon>
        <taxon>Rhodobacterales</taxon>
        <taxon>Paracoccaceae</taxon>
        <taxon>Rhodosalinus</taxon>
    </lineage>
</organism>
<dbReference type="Pfam" id="PF00892">
    <property type="entry name" value="EamA"/>
    <property type="match status" value="2"/>
</dbReference>
<name>A0A365U869_9RHOB</name>
<evidence type="ECO:0000259" key="2">
    <source>
        <dbReference type="Pfam" id="PF00892"/>
    </source>
</evidence>
<dbReference type="OrthoDB" id="9810239at2"/>
<dbReference type="Proteomes" id="UP000253370">
    <property type="component" value="Unassembled WGS sequence"/>
</dbReference>
<feature type="transmembrane region" description="Helical" evidence="1">
    <location>
        <begin position="149"/>
        <end position="168"/>
    </location>
</feature>
<dbReference type="SUPFAM" id="SSF103481">
    <property type="entry name" value="Multidrug resistance efflux transporter EmrE"/>
    <property type="match status" value="2"/>
</dbReference>
<dbReference type="InterPro" id="IPR037185">
    <property type="entry name" value="EmrE-like"/>
</dbReference>
<accession>A0A365U869</accession>
<keyword evidence="1" id="KW-1133">Transmembrane helix</keyword>
<feature type="transmembrane region" description="Helical" evidence="1">
    <location>
        <begin position="261"/>
        <end position="283"/>
    </location>
</feature>
<evidence type="ECO:0000256" key="1">
    <source>
        <dbReference type="SAM" id="Phobius"/>
    </source>
</evidence>
<feature type="transmembrane region" description="Helical" evidence="1">
    <location>
        <begin position="71"/>
        <end position="89"/>
    </location>
</feature>
<keyword evidence="4" id="KW-1185">Reference proteome</keyword>
<feature type="transmembrane region" description="Helical" evidence="1">
    <location>
        <begin position="180"/>
        <end position="200"/>
    </location>
</feature>
<keyword evidence="1" id="KW-0812">Transmembrane</keyword>
<dbReference type="GO" id="GO:0016020">
    <property type="term" value="C:membrane"/>
    <property type="evidence" value="ECO:0007669"/>
    <property type="project" value="InterPro"/>
</dbReference>
<keyword evidence="1" id="KW-0472">Membrane</keyword>
<sequence>MSVYARGFLITLAGVLVLSPDTLLVRLVDAAPLAQFFWRGLLSGGIILLAYALFAPAALRASLRGFGRPEALVLLLYGTSNLLFVYSTLTTLVANTLFILATSPVFAALIARFVLGETVPRRTWVTILVVLAGIGIIAAGSGLGRGGSLAGDLAALGTALAMATIFSIARMRPERSIVPVMGASSFLAAAVCGLVAPTLVLPSGDWVWMGLMGLLVVPLAFALIATGPRYLPAADVGLLMLLEAVLGPLYVWWALGETPGPTTFAGGALVLGALAANNAIMLLRRRAA</sequence>
<feature type="transmembrane region" description="Helical" evidence="1">
    <location>
        <begin position="95"/>
        <end position="115"/>
    </location>
</feature>
<dbReference type="InterPro" id="IPR000620">
    <property type="entry name" value="EamA_dom"/>
</dbReference>
<feature type="transmembrane region" description="Helical" evidence="1">
    <location>
        <begin position="124"/>
        <end position="143"/>
    </location>
</feature>
<dbReference type="RefSeq" id="WP_113289344.1">
    <property type="nucleotide sequence ID" value="NZ_QNTQ01000008.1"/>
</dbReference>
<reference evidence="3 4" key="1">
    <citation type="submission" date="2018-07" db="EMBL/GenBank/DDBJ databases">
        <title>Rhodosalinus sp. strain E84T genomic sequence and assembly.</title>
        <authorList>
            <person name="Liu Z.-W."/>
            <person name="Lu D.-C."/>
        </authorList>
    </citation>
    <scope>NUCLEOTIDE SEQUENCE [LARGE SCALE GENOMIC DNA]</scope>
    <source>
        <strain evidence="3 4">E84</strain>
    </source>
</reference>
<evidence type="ECO:0000313" key="4">
    <source>
        <dbReference type="Proteomes" id="UP000253370"/>
    </source>
</evidence>
<feature type="domain" description="EamA" evidence="2">
    <location>
        <begin position="8"/>
        <end position="137"/>
    </location>
</feature>
<dbReference type="AlphaFoldDB" id="A0A365U869"/>
<feature type="transmembrane region" description="Helical" evidence="1">
    <location>
        <begin position="236"/>
        <end position="255"/>
    </location>
</feature>